<dbReference type="Pfam" id="PF13717">
    <property type="entry name" value="Zn_ribbon_4"/>
    <property type="match status" value="1"/>
</dbReference>
<evidence type="ECO:0000313" key="10">
    <source>
        <dbReference type="Proteomes" id="UP000005496"/>
    </source>
</evidence>
<protein>
    <submittedName>
        <fullName evidence="9">MJ0042 family finger-like protein</fullName>
    </submittedName>
</protein>
<evidence type="ECO:0000256" key="5">
    <source>
        <dbReference type="SAM" id="MobiDB-lite"/>
    </source>
</evidence>
<keyword evidence="4 6" id="KW-0472">Membrane</keyword>
<comment type="subcellular location">
    <subcellularLocation>
        <location evidence="1">Membrane</location>
        <topology evidence="1">Multi-pass membrane protein</topology>
    </subcellularLocation>
</comment>
<keyword evidence="3 6" id="KW-1133">Transmembrane helix</keyword>
<comment type="caution">
    <text evidence="9">The sequence shown here is derived from an EMBL/GenBank/DDBJ whole genome shotgun (WGS) entry which is preliminary data.</text>
</comment>
<feature type="transmembrane region" description="Helical" evidence="6">
    <location>
        <begin position="251"/>
        <end position="275"/>
    </location>
</feature>
<dbReference type="Pfam" id="PF04893">
    <property type="entry name" value="Yip1"/>
    <property type="match status" value="1"/>
</dbReference>
<evidence type="ECO:0000259" key="7">
    <source>
        <dbReference type="Pfam" id="PF04893"/>
    </source>
</evidence>
<evidence type="ECO:0000256" key="3">
    <source>
        <dbReference type="ARBA" id="ARBA00022989"/>
    </source>
</evidence>
<sequence length="310" mass="34145">MRITCPKCMFQQDVPDEKIPPHAKKATCPKCKEKFQFRDLEEPEEFTLEDEPAAEEEASSDSREHDFATYQDEKPAQEKSREEDQEESLWSKLEDLGGPAEEPQRDQAAPGESSASPWENLQQYGFFPGFFETVKRVMLAPGPFFRKMQPGGLGMPLAFFILVSVIQVLASFLWNMTGMFPAAAEHGAPGMGIGMVGAGSILILLVYPLFMVAWIFIASGVTHLFLMAFQAGRSGFEGTFRATAYGSAPMLLGVLPILGPFIGALWSLVVTVMGYRYIHGTTYPRVILALIAPIMIIVLLATMMMGGPGM</sequence>
<proteinExistence type="predicted"/>
<feature type="domain" description="Yip1" evidence="7">
    <location>
        <begin position="136"/>
        <end position="301"/>
    </location>
</feature>
<dbReference type="EMBL" id="ACJN02000002">
    <property type="protein sequence ID" value="EFI35144.1"/>
    <property type="molecule type" value="Genomic_DNA"/>
</dbReference>
<evidence type="ECO:0000256" key="4">
    <source>
        <dbReference type="ARBA" id="ARBA00023136"/>
    </source>
</evidence>
<dbReference type="eggNOG" id="COG2881">
    <property type="taxonomic scope" value="Bacteria"/>
</dbReference>
<organism evidence="9 10">
    <name type="scientific">Desulfonatronospira thiodismutans ASO3-1</name>
    <dbReference type="NCBI Taxonomy" id="555779"/>
    <lineage>
        <taxon>Bacteria</taxon>
        <taxon>Pseudomonadati</taxon>
        <taxon>Thermodesulfobacteriota</taxon>
        <taxon>Desulfovibrionia</taxon>
        <taxon>Desulfovibrionales</taxon>
        <taxon>Desulfonatronovibrionaceae</taxon>
        <taxon>Desulfonatronospira</taxon>
    </lineage>
</organism>
<feature type="region of interest" description="Disordered" evidence="5">
    <location>
        <begin position="39"/>
        <end position="116"/>
    </location>
</feature>
<dbReference type="GO" id="GO:0016020">
    <property type="term" value="C:membrane"/>
    <property type="evidence" value="ECO:0007669"/>
    <property type="project" value="UniProtKB-SubCell"/>
</dbReference>
<evidence type="ECO:0000256" key="1">
    <source>
        <dbReference type="ARBA" id="ARBA00004141"/>
    </source>
</evidence>
<dbReference type="OrthoDB" id="5469864at2"/>
<keyword evidence="2 6" id="KW-0812">Transmembrane</keyword>
<feature type="compositionally biased region" description="Acidic residues" evidence="5">
    <location>
        <begin position="41"/>
        <end position="59"/>
    </location>
</feature>
<evidence type="ECO:0000259" key="8">
    <source>
        <dbReference type="Pfam" id="PF13717"/>
    </source>
</evidence>
<feature type="transmembrane region" description="Helical" evidence="6">
    <location>
        <begin position="153"/>
        <end position="174"/>
    </location>
</feature>
<dbReference type="NCBIfam" id="TIGR02098">
    <property type="entry name" value="MJ0042_CXXC"/>
    <property type="match status" value="1"/>
</dbReference>
<feature type="domain" description="Zinc finger/thioredoxin putative" evidence="8">
    <location>
        <begin position="1"/>
        <end position="35"/>
    </location>
</feature>
<dbReference type="AlphaFoldDB" id="D6SQW8"/>
<evidence type="ECO:0000313" key="9">
    <source>
        <dbReference type="EMBL" id="EFI35144.1"/>
    </source>
</evidence>
<dbReference type="Proteomes" id="UP000005496">
    <property type="component" value="Unassembled WGS sequence"/>
</dbReference>
<gene>
    <name evidence="9" type="ORF">Dthio_PD2539</name>
</gene>
<dbReference type="InterPro" id="IPR011723">
    <property type="entry name" value="Znf/thioredoxin_put"/>
</dbReference>
<evidence type="ECO:0000256" key="6">
    <source>
        <dbReference type="SAM" id="Phobius"/>
    </source>
</evidence>
<feature type="compositionally biased region" description="Basic and acidic residues" evidence="5">
    <location>
        <begin position="60"/>
        <end position="82"/>
    </location>
</feature>
<dbReference type="InterPro" id="IPR006977">
    <property type="entry name" value="Yip1_dom"/>
</dbReference>
<keyword evidence="10" id="KW-1185">Reference proteome</keyword>
<dbReference type="RefSeq" id="WP_008870458.1">
    <property type="nucleotide sequence ID" value="NZ_ACJN02000002.1"/>
</dbReference>
<evidence type="ECO:0000256" key="2">
    <source>
        <dbReference type="ARBA" id="ARBA00022692"/>
    </source>
</evidence>
<name>D6SQW8_9BACT</name>
<feature type="transmembrane region" description="Helical" evidence="6">
    <location>
        <begin position="287"/>
        <end position="307"/>
    </location>
</feature>
<accession>D6SQW8</accession>
<reference evidence="9" key="1">
    <citation type="submission" date="2010-05" db="EMBL/GenBank/DDBJ databases">
        <title>The draft genome of Desulfonatronospira thiodismutans ASO3-1.</title>
        <authorList>
            <consortium name="US DOE Joint Genome Institute (JGI-PGF)"/>
            <person name="Lucas S."/>
            <person name="Copeland A."/>
            <person name="Lapidus A."/>
            <person name="Cheng J.-F."/>
            <person name="Bruce D."/>
            <person name="Goodwin L."/>
            <person name="Pitluck S."/>
            <person name="Chertkov O."/>
            <person name="Brettin T."/>
            <person name="Detter J.C."/>
            <person name="Han C."/>
            <person name="Land M.L."/>
            <person name="Hauser L."/>
            <person name="Kyrpides N."/>
            <person name="Mikhailova N."/>
            <person name="Muyzer G."/>
            <person name="Woyke T."/>
        </authorList>
    </citation>
    <scope>NUCLEOTIDE SEQUENCE [LARGE SCALE GENOMIC DNA]</scope>
    <source>
        <strain evidence="9">ASO3-1</strain>
    </source>
</reference>